<dbReference type="CDD" id="cd06223">
    <property type="entry name" value="PRTases_typeI"/>
    <property type="match status" value="1"/>
</dbReference>
<accession>A0ABW4N8B3</accession>
<dbReference type="InterPro" id="IPR029057">
    <property type="entry name" value="PRTase-like"/>
</dbReference>
<protein>
    <recommendedName>
        <fullName evidence="2 6">Orotate phosphoribosyltransferase</fullName>
        <shortName evidence="6">OPRT</shortName>
        <shortName evidence="6">OPRTase</shortName>
        <ecNumber evidence="2 6">2.4.2.10</ecNumber>
    </recommendedName>
</protein>
<dbReference type="Gene3D" id="3.40.50.2020">
    <property type="match status" value="1"/>
</dbReference>
<comment type="function">
    <text evidence="6">Catalyzes the transfer of a ribosyl phosphate group from 5-phosphoribose 1-diphosphate to orotate, leading to the formation of orotidine monophosphate (OMP).</text>
</comment>
<dbReference type="EMBL" id="JBHUEY010000012">
    <property type="protein sequence ID" value="MFD1785754.1"/>
    <property type="molecule type" value="Genomic_DNA"/>
</dbReference>
<sequence length="173" mass="18037">MDAAARKVLGGDLHAAAHLTGRFTLRSGKVSGEYFDKYRFEADPKLLARVAAAMLPLVPAEAEVLAGVELGGVPIATAMSLASGKPAAFVRKEAKTYGTCLAVEGGDLRGRKVVLVEDVISTGGAILDARRHLDHAGAQLVAVLCALWRGEGEPRIPGLDAPVFAALTRADLP</sequence>
<evidence type="ECO:0000259" key="7">
    <source>
        <dbReference type="Pfam" id="PF00156"/>
    </source>
</evidence>
<keyword evidence="6" id="KW-0460">Magnesium</keyword>
<dbReference type="EC" id="2.4.2.10" evidence="2 6"/>
<evidence type="ECO:0000256" key="4">
    <source>
        <dbReference type="ARBA" id="ARBA00022679"/>
    </source>
</evidence>
<dbReference type="HAMAP" id="MF_01208">
    <property type="entry name" value="PyrE"/>
    <property type="match status" value="1"/>
</dbReference>
<feature type="binding site" evidence="6">
    <location>
        <position position="91"/>
    </location>
    <ligand>
        <name>5-phospho-alpha-D-ribose 1-diphosphate</name>
        <dbReference type="ChEBI" id="CHEBI:58017"/>
        <note>ligand shared between dimeric partners</note>
    </ligand>
</feature>
<dbReference type="Proteomes" id="UP001597237">
    <property type="component" value="Unassembled WGS sequence"/>
</dbReference>
<feature type="domain" description="Phosphoribosyltransferase" evidence="7">
    <location>
        <begin position="61"/>
        <end position="154"/>
    </location>
</feature>
<evidence type="ECO:0000256" key="3">
    <source>
        <dbReference type="ARBA" id="ARBA00022676"/>
    </source>
</evidence>
<comment type="pathway">
    <text evidence="1 6">Pyrimidine metabolism; UMP biosynthesis via de novo pathway; UMP from orotate: step 1/2.</text>
</comment>
<dbReference type="RefSeq" id="WP_377283333.1">
    <property type="nucleotide sequence ID" value="NZ_JBHRSI010000009.1"/>
</dbReference>
<dbReference type="InterPro" id="IPR000836">
    <property type="entry name" value="PRTase_dom"/>
</dbReference>
<proteinExistence type="inferred from homology"/>
<keyword evidence="9" id="KW-1185">Reference proteome</keyword>
<dbReference type="InterPro" id="IPR004467">
    <property type="entry name" value="Or_phspho_trans_dom"/>
</dbReference>
<evidence type="ECO:0000313" key="9">
    <source>
        <dbReference type="Proteomes" id="UP001597237"/>
    </source>
</evidence>
<evidence type="ECO:0000313" key="8">
    <source>
        <dbReference type="EMBL" id="MFD1785754.1"/>
    </source>
</evidence>
<keyword evidence="3 6" id="KW-0328">Glycosyltransferase</keyword>
<feature type="binding site" description="in other chain" evidence="6">
    <location>
        <position position="26"/>
    </location>
    <ligand>
        <name>5-phospho-alpha-D-ribose 1-diphosphate</name>
        <dbReference type="ChEBI" id="CHEBI:58017"/>
        <note>ligand shared between dimeric partners</note>
    </ligand>
</feature>
<keyword evidence="5 6" id="KW-0665">Pyrimidine biosynthesis</keyword>
<feature type="binding site" description="in other chain" evidence="6">
    <location>
        <position position="92"/>
    </location>
    <ligand>
        <name>5-phospho-alpha-D-ribose 1-diphosphate</name>
        <dbReference type="ChEBI" id="CHEBI:58017"/>
        <note>ligand shared between dimeric partners</note>
    </ligand>
</feature>
<comment type="caution">
    <text evidence="8">The sequence shown here is derived from an EMBL/GenBank/DDBJ whole genome shotgun (WGS) entry which is preliminary data.</text>
</comment>
<comment type="cofactor">
    <cofactor evidence="6">
        <name>Mg(2+)</name>
        <dbReference type="ChEBI" id="CHEBI:18420"/>
    </cofactor>
</comment>
<dbReference type="GO" id="GO:0004588">
    <property type="term" value="F:orotate phosphoribosyltransferase activity"/>
    <property type="evidence" value="ECO:0007669"/>
    <property type="project" value="UniProtKB-EC"/>
</dbReference>
<feature type="binding site" description="in other chain" evidence="6">
    <location>
        <begin position="117"/>
        <end position="125"/>
    </location>
    <ligand>
        <name>5-phospho-alpha-D-ribose 1-diphosphate</name>
        <dbReference type="ChEBI" id="CHEBI:58017"/>
        <note>ligand shared between dimeric partners</note>
    </ligand>
</feature>
<comment type="caution">
    <text evidence="6">Lacks conserved residue(s) required for the propagation of feature annotation.</text>
</comment>
<dbReference type="SUPFAM" id="SSF53271">
    <property type="entry name" value="PRTase-like"/>
    <property type="match status" value="1"/>
</dbReference>
<dbReference type="PANTHER" id="PTHR19278:SF9">
    <property type="entry name" value="URIDINE 5'-MONOPHOSPHATE SYNTHASE"/>
    <property type="match status" value="1"/>
</dbReference>
<feature type="binding site" evidence="6">
    <location>
        <position position="95"/>
    </location>
    <ligand>
        <name>5-phospho-alpha-D-ribose 1-diphosphate</name>
        <dbReference type="ChEBI" id="CHEBI:58017"/>
        <note>ligand shared between dimeric partners</note>
    </ligand>
</feature>
<organism evidence="8 9">
    <name type="scientific">Phenylobacterium terrae</name>
    <dbReference type="NCBI Taxonomy" id="2665495"/>
    <lineage>
        <taxon>Bacteria</taxon>
        <taxon>Pseudomonadati</taxon>
        <taxon>Pseudomonadota</taxon>
        <taxon>Alphaproteobacteria</taxon>
        <taxon>Caulobacterales</taxon>
        <taxon>Caulobacteraceae</taxon>
        <taxon>Phenylobacterium</taxon>
    </lineage>
</organism>
<dbReference type="PANTHER" id="PTHR19278">
    <property type="entry name" value="OROTATE PHOSPHORIBOSYLTRANSFERASE"/>
    <property type="match status" value="1"/>
</dbReference>
<feature type="binding site" evidence="6">
    <location>
        <position position="149"/>
    </location>
    <ligand>
        <name>orotate</name>
        <dbReference type="ChEBI" id="CHEBI:30839"/>
    </ligand>
</feature>
<comment type="catalytic activity">
    <reaction evidence="6">
        <text>orotidine 5'-phosphate + diphosphate = orotate + 5-phospho-alpha-D-ribose 1-diphosphate</text>
        <dbReference type="Rhea" id="RHEA:10380"/>
        <dbReference type="ChEBI" id="CHEBI:30839"/>
        <dbReference type="ChEBI" id="CHEBI:33019"/>
        <dbReference type="ChEBI" id="CHEBI:57538"/>
        <dbReference type="ChEBI" id="CHEBI:58017"/>
        <dbReference type="EC" id="2.4.2.10"/>
    </reaction>
</comment>
<evidence type="ECO:0000256" key="5">
    <source>
        <dbReference type="ARBA" id="ARBA00022975"/>
    </source>
</evidence>
<evidence type="ECO:0000256" key="1">
    <source>
        <dbReference type="ARBA" id="ARBA00004889"/>
    </source>
</evidence>
<comment type="similarity">
    <text evidence="6">Belongs to the purine/pyrimidine phosphoribosyltransferase family. PyrE subfamily.</text>
</comment>
<reference evidence="9" key="1">
    <citation type="journal article" date="2019" name="Int. J. Syst. Evol. Microbiol.">
        <title>The Global Catalogue of Microorganisms (GCM) 10K type strain sequencing project: providing services to taxonomists for standard genome sequencing and annotation.</title>
        <authorList>
            <consortium name="The Broad Institute Genomics Platform"/>
            <consortium name="The Broad Institute Genome Sequencing Center for Infectious Disease"/>
            <person name="Wu L."/>
            <person name="Ma J."/>
        </authorList>
    </citation>
    <scope>NUCLEOTIDE SEQUENCE [LARGE SCALE GENOMIC DNA]</scope>
    <source>
        <strain evidence="9">DFY28</strain>
    </source>
</reference>
<evidence type="ECO:0000256" key="2">
    <source>
        <dbReference type="ARBA" id="ARBA00011971"/>
    </source>
</evidence>
<name>A0ABW4N8B3_9CAUL</name>
<dbReference type="NCBIfam" id="TIGR00336">
    <property type="entry name" value="pyrE"/>
    <property type="match status" value="1"/>
</dbReference>
<gene>
    <name evidence="6 8" type="primary">pyrE</name>
    <name evidence="8" type="ORF">ACFSC0_20345</name>
</gene>
<dbReference type="Pfam" id="PF00156">
    <property type="entry name" value="Pribosyltran"/>
    <property type="match status" value="1"/>
</dbReference>
<dbReference type="InterPro" id="IPR023031">
    <property type="entry name" value="OPRT"/>
</dbReference>
<keyword evidence="4 6" id="KW-0808">Transferase</keyword>
<evidence type="ECO:0000256" key="6">
    <source>
        <dbReference type="HAMAP-Rule" id="MF_01208"/>
    </source>
</evidence>
<comment type="subunit">
    <text evidence="6">Homodimer.</text>
</comment>
<feature type="binding site" evidence="6">
    <location>
        <position position="121"/>
    </location>
    <ligand>
        <name>orotate</name>
        <dbReference type="ChEBI" id="CHEBI:30839"/>
    </ligand>
</feature>